<dbReference type="SUPFAM" id="SSF49299">
    <property type="entry name" value="PKD domain"/>
    <property type="match status" value="2"/>
</dbReference>
<dbReference type="EMBL" id="BAABIS010000001">
    <property type="protein sequence ID" value="GAA4847679.1"/>
    <property type="molecule type" value="Genomic_DNA"/>
</dbReference>
<dbReference type="SUPFAM" id="SSF89372">
    <property type="entry name" value="Fucose-specific lectin"/>
    <property type="match status" value="1"/>
</dbReference>
<gene>
    <name evidence="3" type="ORF">GCM10023235_25590</name>
</gene>
<dbReference type="InterPro" id="IPR011050">
    <property type="entry name" value="Pectin_lyase_fold/virulence"/>
</dbReference>
<evidence type="ECO:0000259" key="2">
    <source>
        <dbReference type="PROSITE" id="PS50093"/>
    </source>
</evidence>
<dbReference type="Pfam" id="PF13229">
    <property type="entry name" value="Beta_helix"/>
    <property type="match status" value="1"/>
</dbReference>
<dbReference type="Gene3D" id="2.60.40.10">
    <property type="entry name" value="Immunoglobulins"/>
    <property type="match status" value="2"/>
</dbReference>
<keyword evidence="4" id="KW-1185">Reference proteome</keyword>
<reference evidence="4" key="1">
    <citation type="journal article" date="2019" name="Int. J. Syst. Evol. Microbiol.">
        <title>The Global Catalogue of Microorganisms (GCM) 10K type strain sequencing project: providing services to taxonomists for standard genome sequencing and annotation.</title>
        <authorList>
            <consortium name="The Broad Institute Genomics Platform"/>
            <consortium name="The Broad Institute Genome Sequencing Center for Infectious Disease"/>
            <person name="Wu L."/>
            <person name="Ma J."/>
        </authorList>
    </citation>
    <scope>NUCLEOTIDE SEQUENCE [LARGE SCALE GENOMIC DNA]</scope>
    <source>
        <strain evidence="4">JCM 13006</strain>
    </source>
</reference>
<dbReference type="InterPro" id="IPR000601">
    <property type="entry name" value="PKD_dom"/>
</dbReference>
<dbReference type="InterPro" id="IPR013783">
    <property type="entry name" value="Ig-like_fold"/>
</dbReference>
<name>A0ABP9DJQ6_9ACTN</name>
<protein>
    <recommendedName>
        <fullName evidence="2">PKD domain-containing protein</fullName>
    </recommendedName>
</protein>
<dbReference type="PROSITE" id="PS50093">
    <property type="entry name" value="PKD"/>
    <property type="match status" value="2"/>
</dbReference>
<dbReference type="InterPro" id="IPR039448">
    <property type="entry name" value="Beta_helix"/>
</dbReference>
<accession>A0ABP9DJQ6</accession>
<dbReference type="Gene3D" id="2.160.20.10">
    <property type="entry name" value="Single-stranded right-handed beta-helix, Pectin lyase-like"/>
    <property type="match status" value="1"/>
</dbReference>
<feature type="domain" description="PKD" evidence="2">
    <location>
        <begin position="442"/>
        <end position="486"/>
    </location>
</feature>
<evidence type="ECO:0000256" key="1">
    <source>
        <dbReference type="SAM" id="SignalP"/>
    </source>
</evidence>
<organism evidence="3 4">
    <name type="scientific">Kitasatospora terrestris</name>
    <dbReference type="NCBI Taxonomy" id="258051"/>
    <lineage>
        <taxon>Bacteria</taxon>
        <taxon>Bacillati</taxon>
        <taxon>Actinomycetota</taxon>
        <taxon>Actinomycetes</taxon>
        <taxon>Kitasatosporales</taxon>
        <taxon>Streptomycetaceae</taxon>
        <taxon>Kitasatospora</taxon>
    </lineage>
</organism>
<feature type="chain" id="PRO_5046218972" description="PKD domain-containing protein" evidence="1">
    <location>
        <begin position="26"/>
        <end position="911"/>
    </location>
</feature>
<dbReference type="InterPro" id="IPR012334">
    <property type="entry name" value="Pectin_lyas_fold"/>
</dbReference>
<evidence type="ECO:0000313" key="3">
    <source>
        <dbReference type="EMBL" id="GAA4847679.1"/>
    </source>
</evidence>
<dbReference type="InterPro" id="IPR035986">
    <property type="entry name" value="PKD_dom_sf"/>
</dbReference>
<evidence type="ECO:0000313" key="4">
    <source>
        <dbReference type="Proteomes" id="UP001501752"/>
    </source>
</evidence>
<feature type="domain" description="PKD" evidence="2">
    <location>
        <begin position="530"/>
        <end position="577"/>
    </location>
</feature>
<dbReference type="Pfam" id="PF00801">
    <property type="entry name" value="PKD"/>
    <property type="match status" value="1"/>
</dbReference>
<dbReference type="SUPFAM" id="SSF51126">
    <property type="entry name" value="Pectin lyase-like"/>
    <property type="match status" value="1"/>
</dbReference>
<dbReference type="Proteomes" id="UP001501752">
    <property type="component" value="Unassembled WGS sequence"/>
</dbReference>
<feature type="signal peptide" evidence="1">
    <location>
        <begin position="1"/>
        <end position="25"/>
    </location>
</feature>
<dbReference type="CDD" id="cd00146">
    <property type="entry name" value="PKD"/>
    <property type="match status" value="1"/>
</dbReference>
<keyword evidence="1" id="KW-0732">Signal</keyword>
<sequence length="911" mass="93000">MRLRQSAVLVVAAATGIVTLPTVQAAGAAPAELVVNGYAESCSDTGSGTAAQPFCTVSGAAAVVQPGQTVKVVGGLTTYREAVHLTRSGTPEQPITFLGTTAPLGDFNQAAQLAPAEGSDFTLDGVHDVVIRGFELDAQGTNTGAPAVTVKNSQRISLDGNEFPGNGGVEVSGSSDRVTVSRNSFSASDGVVLGAGTQHALVTANVFSGTRSTAVKAVDAPGVAVTNNTIAVSCGESVRIDGTSPGAVIENNLITAGSRAASGDPSGCATPGPNRGETEISVSAGSTTDTKVDYNSVHPWSDANAYTWGGASYPNAAAFRAATGQGAHEIDTDFNCDGGKCNGVVGPYSRMSLFYPALADSADPAAPGVGTDLRGYTYADNPNADDTLGGVRDRGAYEATGLGGATLKVTTTDAPGLRGSAPFTVTATVTTQDAWPLKQLDYAVDFGDGTGPVHSTSPTVTHTYLTAGTFYPSVVVTDTHGAKASAGADQVRVATTQLAADPTVTVDDTLYATIRPNASTPWSFTSEEIDFGDGTPKQSQTYPLGTYNHQYMVAGDYELTVTDRDDSGKVLVTKRTVHAVSARDTAALQPGKRVQLLAKNGKDWLVDAGANYDKGVWGQFMPVPGAGFSAKDVTAMTSVATADQYLRAFALVGGKVYRADRNLGPAAGGVAQGQWLPWAEVTGANGAGDLGGITQITAASTGNRIHVLAVAGGRVYEASGDRASGTWSKWGDITAALGYPANTTSASAAFIGNVLHVAMLGSDGHVRVADGDYNRARWSGGDMTAAIGYAWPTQYVKPTQVGVAATPDGKLHVFAVVWDRLMEAGGDYVAGRWSNWADVSAATGMNSIAVRQVTVAGNGSTLRVFTLDPNGNTFEADADYAAGHWTRTASVSAPGAAGGGSGTSLIAAAGL</sequence>
<dbReference type="RefSeq" id="WP_345696935.1">
    <property type="nucleotide sequence ID" value="NZ_BAABIS010000001.1"/>
</dbReference>
<comment type="caution">
    <text evidence="3">The sequence shown here is derived from an EMBL/GenBank/DDBJ whole genome shotgun (WGS) entry which is preliminary data.</text>
</comment>
<proteinExistence type="predicted"/>